<proteinExistence type="predicted"/>
<dbReference type="EMBL" id="VIQT01000002">
    <property type="protein sequence ID" value="NDO37800.1"/>
    <property type="molecule type" value="Genomic_DNA"/>
</dbReference>
<dbReference type="Pfam" id="PF12957">
    <property type="entry name" value="DUF3846"/>
    <property type="match status" value="1"/>
</dbReference>
<protein>
    <submittedName>
        <fullName evidence="2">DUF3846 domain-containing protein</fullName>
    </submittedName>
</protein>
<feature type="domain" description="DUF3846" evidence="1">
    <location>
        <begin position="5"/>
        <end position="102"/>
    </location>
</feature>
<gene>
    <name evidence="2" type="ORF">FMM72_00805</name>
</gene>
<dbReference type="InterPro" id="IPR024559">
    <property type="entry name" value="DUF3846"/>
</dbReference>
<evidence type="ECO:0000313" key="2">
    <source>
        <dbReference type="EMBL" id="NDO37800.1"/>
    </source>
</evidence>
<evidence type="ECO:0000259" key="1">
    <source>
        <dbReference type="Pfam" id="PF12957"/>
    </source>
</evidence>
<accession>A0A845STQ2</accession>
<dbReference type="RefSeq" id="WP_162220282.1">
    <property type="nucleotide sequence ID" value="NZ_JANJZM010000008.1"/>
</dbReference>
<comment type="caution">
    <text evidence="2">The sequence shown here is derived from an EMBL/GenBank/DDBJ whole genome shotgun (WGS) entry which is preliminary data.</text>
</comment>
<evidence type="ECO:0000313" key="3">
    <source>
        <dbReference type="Proteomes" id="UP000462501"/>
    </source>
</evidence>
<reference evidence="2 3" key="1">
    <citation type="submission" date="2019-06" db="EMBL/GenBank/DDBJ databases">
        <title>Draft genome sequences of 15 bacterial species constituting the stable defined intestinal microbiota of the GM15 gnotobiotic mouse model.</title>
        <authorList>
            <person name="Elie C."/>
            <person name="Mathieu A."/>
            <person name="Saliou A."/>
            <person name="Darnaud M."/>
            <person name="Leulier F."/>
            <person name="Tamellini A."/>
        </authorList>
    </citation>
    <scope>NUCLEOTIDE SEQUENCE [LARGE SCALE GENOMIC DNA]</scope>
    <source>
        <strain evidence="2 3">JM4-15</strain>
    </source>
</reference>
<organism evidence="2 3">
    <name type="scientific">Anaerotruncus colihominis</name>
    <dbReference type="NCBI Taxonomy" id="169435"/>
    <lineage>
        <taxon>Bacteria</taxon>
        <taxon>Bacillati</taxon>
        <taxon>Bacillota</taxon>
        <taxon>Clostridia</taxon>
        <taxon>Eubacteriales</taxon>
        <taxon>Oscillospiraceae</taxon>
        <taxon>Anaerotruncus</taxon>
    </lineage>
</organism>
<name>A0A845STQ2_9FIRM</name>
<dbReference type="Proteomes" id="UP000462501">
    <property type="component" value="Unassembled WGS sequence"/>
</dbReference>
<sequence length="152" mass="16405">MEYEINILVVEPGRPPRPARVDYSLETFSQLVGGELAMGCFLPHQVMLLYNEDANRQGLPPNRCNPFVNECISGTFLLCGLSDGEGFCSLSPAQQAEFQSLFASPSEFMMLGTDHICTSSTEFSEAAGRLWGGMASGESVVLTKWGGKEAGA</sequence>
<dbReference type="AlphaFoldDB" id="A0A845STQ2"/>